<dbReference type="InterPro" id="IPR011009">
    <property type="entry name" value="Kinase-like_dom_sf"/>
</dbReference>
<comment type="caution">
    <text evidence="1">The sequence shown here is derived from an EMBL/GenBank/DDBJ whole genome shotgun (WGS) entry which is preliminary data.</text>
</comment>
<keyword evidence="2" id="KW-1185">Reference proteome</keyword>
<dbReference type="Proteomes" id="UP001501581">
    <property type="component" value="Unassembled WGS sequence"/>
</dbReference>
<dbReference type="InterPro" id="IPR006748">
    <property type="entry name" value="NH2Glyco/OHUrea_AB-resist_kin"/>
</dbReference>
<reference evidence="1 2" key="1">
    <citation type="journal article" date="2019" name="Int. J. Syst. Evol. Microbiol.">
        <title>The Global Catalogue of Microorganisms (GCM) 10K type strain sequencing project: providing services to taxonomists for standard genome sequencing and annotation.</title>
        <authorList>
            <consortium name="The Broad Institute Genomics Platform"/>
            <consortium name="The Broad Institute Genome Sequencing Center for Infectious Disease"/>
            <person name="Wu L."/>
            <person name="Ma J."/>
        </authorList>
    </citation>
    <scope>NUCLEOTIDE SEQUENCE [LARGE SCALE GENOMIC DNA]</scope>
    <source>
        <strain evidence="1 2">JCM 13008</strain>
    </source>
</reference>
<dbReference type="Gene3D" id="1.10.510.10">
    <property type="entry name" value="Transferase(Phosphotransferase) domain 1"/>
    <property type="match status" value="1"/>
</dbReference>
<dbReference type="EMBL" id="BAAALG010000017">
    <property type="protein sequence ID" value="GAA1113521.1"/>
    <property type="molecule type" value="Genomic_DNA"/>
</dbReference>
<dbReference type="Pfam" id="PF04655">
    <property type="entry name" value="APH_6_hur"/>
    <property type="match status" value="1"/>
</dbReference>
<dbReference type="SUPFAM" id="SSF56112">
    <property type="entry name" value="Protein kinase-like (PK-like)"/>
    <property type="match status" value="1"/>
</dbReference>
<protein>
    <submittedName>
        <fullName evidence="1">Streptomycin 6-kinase</fullName>
    </submittedName>
</protein>
<evidence type="ECO:0000313" key="1">
    <source>
        <dbReference type="EMBL" id="GAA1113521.1"/>
    </source>
</evidence>
<gene>
    <name evidence="1" type="ORF">GCM10009668_39430</name>
</gene>
<name>A0ABN1U4C6_9ACTN</name>
<organism evidence="1 2">
    <name type="scientific">Nocardioides dubius</name>
    <dbReference type="NCBI Taxonomy" id="317019"/>
    <lineage>
        <taxon>Bacteria</taxon>
        <taxon>Bacillati</taxon>
        <taxon>Actinomycetota</taxon>
        <taxon>Actinomycetes</taxon>
        <taxon>Propionibacteriales</taxon>
        <taxon>Nocardioidaceae</taxon>
        <taxon>Nocardioides</taxon>
    </lineage>
</organism>
<accession>A0ABN1U4C6</accession>
<proteinExistence type="predicted"/>
<evidence type="ECO:0000313" key="2">
    <source>
        <dbReference type="Proteomes" id="UP001501581"/>
    </source>
</evidence>
<sequence length="306" mass="34565">MQMPPELMSRAGLGVVWADWLATLPKLIDALLEEWELRAQGPVWHGYCSVAIPVRTASRQAAVLKVALPDEESEPEAVALQRWQGRGAVRLLRADPGRRALLLERLARTDLTEHWDQQACEIVGGLYPQLHVPVMPQLPSQGARVRRWAEELRADARSVPIPRRMVDQALALARDLTAEPDRCVLHGDLHYANVLLDSRDGEERWVAIDPKPANGDPGYELEPMLRNRFEEYGEVGSVRDGVRRRFHTLIDTAELDEDRARDWVIVRSVLNAHWTHRDAVRAGRELAPAEKTQLTRAITVAKAVQE</sequence>